<dbReference type="EC" id="4.1.1.96" evidence="8"/>
<dbReference type="Pfam" id="PF00278">
    <property type="entry name" value="Orn_DAP_Arg_deC"/>
    <property type="match status" value="1"/>
</dbReference>
<evidence type="ECO:0000256" key="1">
    <source>
        <dbReference type="ARBA" id="ARBA00001933"/>
    </source>
</evidence>
<dbReference type="PANTHER" id="PTHR43727:SF1">
    <property type="entry name" value="CARBOXYNORSPERMIDINE_CARBOXYSPERMIDINE DECARBOXYLASE"/>
    <property type="match status" value="1"/>
</dbReference>
<dbReference type="NCBIfam" id="TIGR01047">
    <property type="entry name" value="nspC"/>
    <property type="match status" value="1"/>
</dbReference>
<keyword evidence="2" id="KW-0210">Decarboxylase</keyword>
<dbReference type="GO" id="GO:0008836">
    <property type="term" value="F:diaminopimelate decarboxylase activity"/>
    <property type="evidence" value="ECO:0007669"/>
    <property type="project" value="TreeGrafter"/>
</dbReference>
<dbReference type="PIRSF" id="PIRSF038941">
    <property type="entry name" value="NspC"/>
    <property type="match status" value="1"/>
</dbReference>
<dbReference type="Gene3D" id="3.20.20.10">
    <property type="entry name" value="Alanine racemase"/>
    <property type="match status" value="1"/>
</dbReference>
<dbReference type="PANTHER" id="PTHR43727">
    <property type="entry name" value="DIAMINOPIMELATE DECARBOXYLASE"/>
    <property type="match status" value="1"/>
</dbReference>
<evidence type="ECO:0000256" key="4">
    <source>
        <dbReference type="ARBA" id="ARBA00023066"/>
    </source>
</evidence>
<dbReference type="FunFam" id="3.20.20.10:FF:000012">
    <property type="entry name" value="Carboxynorspermidine/carboxyspermidine decarboxylase"/>
    <property type="match status" value="1"/>
</dbReference>
<gene>
    <name evidence="8" type="primary">nspC</name>
    <name evidence="8" type="ORF">FAJ34_03620</name>
</gene>
<dbReference type="InterPro" id="IPR009006">
    <property type="entry name" value="Ala_racemase/Decarboxylase_C"/>
</dbReference>
<keyword evidence="5 8" id="KW-0456">Lyase</keyword>
<dbReference type="EMBL" id="SSXP01000003">
    <property type="protein sequence ID" value="TII08606.1"/>
    <property type="molecule type" value="Genomic_DNA"/>
</dbReference>
<dbReference type="FunFam" id="2.40.37.10:FF:000013">
    <property type="entry name" value="Carboxynorspermidine decarboxylase"/>
    <property type="match status" value="1"/>
</dbReference>
<dbReference type="CDD" id="cd06829">
    <property type="entry name" value="PLPDE_III_CANSDC"/>
    <property type="match status" value="1"/>
</dbReference>
<dbReference type="RefSeq" id="WP_136628222.1">
    <property type="nucleotide sequence ID" value="NZ_JARQOJ010000007.1"/>
</dbReference>
<keyword evidence="3" id="KW-0663">Pyridoxal phosphate</keyword>
<feature type="domain" description="Orn/DAP/Arg decarboxylase 2 C-terminal" evidence="7">
    <location>
        <begin position="11"/>
        <end position="331"/>
    </location>
</feature>
<organism evidence="8 9">
    <name type="scientific">Streptococcus suis</name>
    <dbReference type="NCBI Taxonomy" id="1307"/>
    <lineage>
        <taxon>Bacteria</taxon>
        <taxon>Bacillati</taxon>
        <taxon>Bacillota</taxon>
        <taxon>Bacilli</taxon>
        <taxon>Lactobacillales</taxon>
        <taxon>Streptococcaceae</taxon>
        <taxon>Streptococcus</taxon>
    </lineage>
</organism>
<name>A0A4T2H8S4_STRSU</name>
<evidence type="ECO:0000256" key="2">
    <source>
        <dbReference type="ARBA" id="ARBA00022793"/>
    </source>
</evidence>
<evidence type="ECO:0000256" key="5">
    <source>
        <dbReference type="ARBA" id="ARBA00023239"/>
    </source>
</evidence>
<dbReference type="Proteomes" id="UP000305768">
    <property type="component" value="Unassembled WGS sequence"/>
</dbReference>
<accession>A0A4T2H8S4</accession>
<reference evidence="8 9" key="1">
    <citation type="submission" date="2019-04" db="EMBL/GenBank/DDBJ databases">
        <title>Genome analysis of Streptococcus suis strain WUSS425.</title>
        <authorList>
            <person name="Chen H."/>
            <person name="Gao X."/>
            <person name="Wu Z."/>
        </authorList>
    </citation>
    <scope>NUCLEOTIDE SEQUENCE [LARGE SCALE GENOMIC DNA]</scope>
    <source>
        <strain evidence="8 9">WUSS425</strain>
    </source>
</reference>
<comment type="caution">
    <text evidence="8">The sequence shown here is derived from an EMBL/GenBank/DDBJ whole genome shotgun (WGS) entry which is preliminary data.</text>
</comment>
<feature type="binding site" evidence="6">
    <location>
        <position position="275"/>
    </location>
    <ligand>
        <name>substrate</name>
    </ligand>
</feature>
<dbReference type="GO" id="GO:0045312">
    <property type="term" value="P:nor-spermidine biosynthetic process"/>
    <property type="evidence" value="ECO:0007669"/>
    <property type="project" value="InterPro"/>
</dbReference>
<evidence type="ECO:0000256" key="6">
    <source>
        <dbReference type="PIRSR" id="PIRSR038941-1"/>
    </source>
</evidence>
<evidence type="ECO:0000259" key="7">
    <source>
        <dbReference type="Pfam" id="PF00278"/>
    </source>
</evidence>
<dbReference type="InterPro" id="IPR022643">
    <property type="entry name" value="De-COase2_C"/>
</dbReference>
<dbReference type="AlphaFoldDB" id="A0A4T2H8S4"/>
<feature type="binding site" evidence="6">
    <location>
        <position position="239"/>
    </location>
    <ligand>
        <name>substrate</name>
    </ligand>
</feature>
<evidence type="ECO:0000256" key="3">
    <source>
        <dbReference type="ARBA" id="ARBA00022898"/>
    </source>
</evidence>
<evidence type="ECO:0000313" key="8">
    <source>
        <dbReference type="EMBL" id="TII08606.1"/>
    </source>
</evidence>
<dbReference type="Gene3D" id="2.40.37.10">
    <property type="entry name" value="Lyase, Ornithine Decarboxylase, Chain A, domain 1"/>
    <property type="match status" value="1"/>
</dbReference>
<proteinExistence type="predicted"/>
<comment type="cofactor">
    <cofactor evidence="1">
        <name>pyridoxal 5'-phosphate</name>
        <dbReference type="ChEBI" id="CHEBI:597326"/>
    </cofactor>
</comment>
<evidence type="ECO:0000313" key="9">
    <source>
        <dbReference type="Proteomes" id="UP000305768"/>
    </source>
</evidence>
<protein>
    <submittedName>
        <fullName evidence="8">Carboxynorspermidine decarboxylase</fullName>
        <ecNumber evidence="8">4.1.1.96</ecNumber>
    </submittedName>
</protein>
<dbReference type="GO" id="GO:0009089">
    <property type="term" value="P:lysine biosynthetic process via diaminopimelate"/>
    <property type="evidence" value="ECO:0007669"/>
    <property type="project" value="TreeGrafter"/>
</dbReference>
<dbReference type="SUPFAM" id="SSF50621">
    <property type="entry name" value="Alanine racemase C-terminal domain-like"/>
    <property type="match status" value="1"/>
</dbReference>
<keyword evidence="4" id="KW-0745">Spermidine biosynthesis</keyword>
<dbReference type="GO" id="GO:0008295">
    <property type="term" value="P:spermidine biosynthetic process"/>
    <property type="evidence" value="ECO:0007669"/>
    <property type="project" value="UniProtKB-KW"/>
</dbReference>
<sequence>MRIDQVPTPAYVIDEAKLVKNLEILKSVQDQTGCKVLLAQKAFSMYATYPLISQYLAGTTASGLYEAKLGREEFGGEVHVFAPAFKDADLEEILEIADHIIFNSERQLRKHVDKCRAAGVSVGLRINPECSTQDEHALYDPCATGSRFGVRISQFSEDLLDLVDGLHFHTLCEQNSDDLKTTLEAVEDKFGRYLHRIKWLNMGGGHHVTREDYDVELLISSIQHMQETYGLEVYIEPGEAIALNAGYLVTEVLDIVENGIETLVLDASATCHMPDVLEMPYRPPLRHGFEAGEKSHTYRLSSNTCLTGDIIGDYSFEKPVEIGDKLYFEDMAIYSFVKNNTFNGIGLPSLAIMDKVGDCRIIKEFGYEDFKGRLS</sequence>
<dbReference type="InterPro" id="IPR005730">
    <property type="entry name" value="Nsp_de-COase"/>
</dbReference>
<dbReference type="InterPro" id="IPR029066">
    <property type="entry name" value="PLP-binding_barrel"/>
</dbReference>
<dbReference type="SUPFAM" id="SSF51419">
    <property type="entry name" value="PLP-binding barrel"/>
    <property type="match status" value="1"/>
</dbReference>